<evidence type="ECO:0000259" key="9">
    <source>
        <dbReference type="SMART" id="SM00813"/>
    </source>
</evidence>
<evidence type="ECO:0000256" key="1">
    <source>
        <dbReference type="ARBA" id="ARBA00001462"/>
    </source>
</evidence>
<keyword evidence="7" id="KW-0326">Glycosidase</keyword>
<keyword evidence="6" id="KW-0119">Carbohydrate metabolism</keyword>
<evidence type="ECO:0000256" key="7">
    <source>
        <dbReference type="ARBA" id="ARBA00023295"/>
    </source>
</evidence>
<dbReference type="Proteomes" id="UP000239735">
    <property type="component" value="Unassembled WGS sequence"/>
</dbReference>
<dbReference type="AlphaFoldDB" id="A0A2N9LME9"/>
<comment type="catalytic activity">
    <reaction evidence="1">
        <text>Hydrolysis of terminal non-reducing alpha-L-arabinofuranoside residues in alpha-L-arabinosides.</text>
        <dbReference type="EC" id="3.2.1.55"/>
    </reaction>
</comment>
<evidence type="ECO:0000256" key="2">
    <source>
        <dbReference type="ARBA" id="ARBA00007186"/>
    </source>
</evidence>
<evidence type="ECO:0000256" key="5">
    <source>
        <dbReference type="ARBA" id="ARBA00022801"/>
    </source>
</evidence>
<evidence type="ECO:0000256" key="8">
    <source>
        <dbReference type="SAM" id="SignalP"/>
    </source>
</evidence>
<feature type="domain" description="Alpha-L-arabinofuranosidase C-terminal" evidence="9">
    <location>
        <begin position="518"/>
        <end position="702"/>
    </location>
</feature>
<dbReference type="SUPFAM" id="SSF51445">
    <property type="entry name" value="(Trans)glycosidases"/>
    <property type="match status" value="1"/>
</dbReference>
<sequence>MRMKTKLFAASALYFGCALAATAQQSTPAVPDRLMVNIDAQQTFEPVSQYQFGMFIEHLRSLIYRSLWSEMLDDRKFYFPISSKELDTPPPPPGSPLRSMQLRKWRPVGPDEVVMMDKDQPFVGDQSPRVELNGTAQHGIRQTGLALVKGKKYTGRIYLRGNSESHVKVSLIWGDGERDRQTISIGALTNEYKKFPLGFTSQADADTANLEITGTGTGNFHIGTVSLMPADNVQGFRPETIALLRGLHSGIWRLPGGNFLSDWSWYDSVGDIDKRPPMFDHAWNAMQTNDVGMDEFMTLCKLIGTEPYITVNAGLGDAHSAAEEVEYMNGALSTRLGAMRAHNGHPEAYHVKFWDIGNEPYGEWQIGRTDLRYFTLKTNEFAKAMRRADPSITLLASGAMPDEMTVTGQARALHMADPQAQFGSPADFTGGLLAHSWGSFDGLTEHWYARAGKRFDYEHAKSLAPDAPNEAGYVNVDQSLLEWARYPSNRVREKAEAWQEYEKRFPAMLDKKIFLSIDEYAYSGTPVNLKLALAYGMVFNEMLRYTDFLKMSAFTMGVSTLDYNRTEAEYNTTGLLFKMYRDHLGTIPVALSGNSPQPAPKYPIAGDQPKTHPGSPTYPLDMFAALTPDRKYLTIAVVNATESEQKFDLSVTGARLTGPSTLWQMTGSSPDAANHVDQPPQVEVKEIPVSGAPGTIAVAPISVGIYRFPVADARQKDFEPCL</sequence>
<feature type="signal peptide" evidence="8">
    <location>
        <begin position="1"/>
        <end position="20"/>
    </location>
</feature>
<name>A0A2N9LME9_9BACT</name>
<dbReference type="EC" id="3.2.1.55" evidence="4"/>
<dbReference type="Pfam" id="PF06964">
    <property type="entry name" value="Alpha-L-AF_C"/>
    <property type="match status" value="1"/>
</dbReference>
<organism evidence="10 11">
    <name type="scientific">Candidatus Sulfuritelmatomonas gaucii</name>
    <dbReference type="NCBI Taxonomy" id="2043161"/>
    <lineage>
        <taxon>Bacteria</taxon>
        <taxon>Pseudomonadati</taxon>
        <taxon>Acidobacteriota</taxon>
        <taxon>Terriglobia</taxon>
        <taxon>Terriglobales</taxon>
        <taxon>Acidobacteriaceae</taxon>
        <taxon>Candidatus Sulfuritelmatomonas</taxon>
    </lineage>
</organism>
<dbReference type="PANTHER" id="PTHR43576">
    <property type="entry name" value="ALPHA-L-ARABINOFURANOSIDASE C-RELATED"/>
    <property type="match status" value="1"/>
</dbReference>
<dbReference type="InterPro" id="IPR010720">
    <property type="entry name" value="Alpha-L-AF_C"/>
</dbReference>
<keyword evidence="5" id="KW-0378">Hydrolase</keyword>
<dbReference type="InterPro" id="IPR013780">
    <property type="entry name" value="Glyco_hydro_b"/>
</dbReference>
<gene>
    <name evidence="10" type="ORF">SBA5_450050</name>
</gene>
<evidence type="ECO:0000313" key="10">
    <source>
        <dbReference type="EMBL" id="SPE24392.1"/>
    </source>
</evidence>
<dbReference type="Pfam" id="PF22848">
    <property type="entry name" value="ASD1_dom"/>
    <property type="match status" value="1"/>
</dbReference>
<feature type="chain" id="PRO_5014783209" description="non-reducing end alpha-L-arabinofuranosidase" evidence="8">
    <location>
        <begin position="21"/>
        <end position="722"/>
    </location>
</feature>
<dbReference type="SMART" id="SM00813">
    <property type="entry name" value="Alpha-L-AF_C"/>
    <property type="match status" value="1"/>
</dbReference>
<reference evidence="11" key="1">
    <citation type="submission" date="2018-02" db="EMBL/GenBank/DDBJ databases">
        <authorList>
            <person name="Hausmann B."/>
        </authorList>
    </citation>
    <scope>NUCLEOTIDE SEQUENCE [LARGE SCALE GENOMIC DNA]</scope>
    <source>
        <strain evidence="11">Peat soil MAG SbA5</strain>
    </source>
</reference>
<evidence type="ECO:0000256" key="4">
    <source>
        <dbReference type="ARBA" id="ARBA00012670"/>
    </source>
</evidence>
<dbReference type="Gene3D" id="3.20.20.80">
    <property type="entry name" value="Glycosidases"/>
    <property type="match status" value="1"/>
</dbReference>
<dbReference type="Gene3D" id="2.60.40.1180">
    <property type="entry name" value="Golgi alpha-mannosidase II"/>
    <property type="match status" value="1"/>
</dbReference>
<dbReference type="GO" id="GO:0000272">
    <property type="term" value="P:polysaccharide catabolic process"/>
    <property type="evidence" value="ECO:0007669"/>
    <property type="project" value="TreeGrafter"/>
</dbReference>
<dbReference type="InterPro" id="IPR055235">
    <property type="entry name" value="ASD1_cat"/>
</dbReference>
<dbReference type="GO" id="GO:0046373">
    <property type="term" value="P:L-arabinose metabolic process"/>
    <property type="evidence" value="ECO:0007669"/>
    <property type="project" value="InterPro"/>
</dbReference>
<dbReference type="GO" id="GO:0046556">
    <property type="term" value="F:alpha-L-arabinofuranosidase activity"/>
    <property type="evidence" value="ECO:0007669"/>
    <property type="project" value="UniProtKB-EC"/>
</dbReference>
<dbReference type="InterPro" id="IPR017853">
    <property type="entry name" value="GH"/>
</dbReference>
<comment type="subunit">
    <text evidence="3">Homohexamer; trimer of dimers.</text>
</comment>
<dbReference type="SUPFAM" id="SSF51011">
    <property type="entry name" value="Glycosyl hydrolase domain"/>
    <property type="match status" value="1"/>
</dbReference>
<dbReference type="Gene3D" id="2.60.120.260">
    <property type="entry name" value="Galactose-binding domain-like"/>
    <property type="match status" value="1"/>
</dbReference>
<keyword evidence="8" id="KW-0732">Signal</keyword>
<evidence type="ECO:0000256" key="3">
    <source>
        <dbReference type="ARBA" id="ARBA00011165"/>
    </source>
</evidence>
<evidence type="ECO:0000256" key="6">
    <source>
        <dbReference type="ARBA" id="ARBA00023277"/>
    </source>
</evidence>
<dbReference type="EMBL" id="OKRB01000103">
    <property type="protein sequence ID" value="SPE24392.1"/>
    <property type="molecule type" value="Genomic_DNA"/>
</dbReference>
<evidence type="ECO:0000313" key="11">
    <source>
        <dbReference type="Proteomes" id="UP000239735"/>
    </source>
</evidence>
<accession>A0A2N9LME9</accession>
<protein>
    <recommendedName>
        <fullName evidence="4">non-reducing end alpha-L-arabinofuranosidase</fullName>
        <ecNumber evidence="4">3.2.1.55</ecNumber>
    </recommendedName>
</protein>
<proteinExistence type="inferred from homology"/>
<comment type="similarity">
    <text evidence="2">Belongs to the glycosyl hydrolase 51 family.</text>
</comment>
<dbReference type="PANTHER" id="PTHR43576:SF2">
    <property type="entry name" value="INTRACELLULAR EXO-ALPHA-L-ARABINOFURANOSIDASE 2"/>
    <property type="match status" value="1"/>
</dbReference>